<organism evidence="1 2">
    <name type="scientific">Actinomyces respiraculi</name>
    <dbReference type="NCBI Taxonomy" id="2744574"/>
    <lineage>
        <taxon>Bacteria</taxon>
        <taxon>Bacillati</taxon>
        <taxon>Actinomycetota</taxon>
        <taxon>Actinomycetes</taxon>
        <taxon>Actinomycetales</taxon>
        <taxon>Actinomycetaceae</taxon>
        <taxon>Actinomyces</taxon>
    </lineage>
</organism>
<dbReference type="Pfam" id="PF20117">
    <property type="entry name" value="DUF6507"/>
    <property type="match status" value="1"/>
</dbReference>
<dbReference type="AlphaFoldDB" id="A0A7T0PWZ3"/>
<evidence type="ECO:0000313" key="2">
    <source>
        <dbReference type="Proteomes" id="UP000594637"/>
    </source>
</evidence>
<evidence type="ECO:0000313" key="1">
    <source>
        <dbReference type="EMBL" id="QPL05345.1"/>
    </source>
</evidence>
<protein>
    <submittedName>
        <fullName evidence="1">Uncharacterized protein</fullName>
    </submittedName>
</protein>
<dbReference type="EMBL" id="CP063989">
    <property type="protein sequence ID" value="QPL05345.1"/>
    <property type="molecule type" value="Genomic_DNA"/>
</dbReference>
<gene>
    <name evidence="1" type="ORF">ID810_11665</name>
</gene>
<reference evidence="1 2" key="1">
    <citation type="submission" date="2020-11" db="EMBL/GenBank/DDBJ databases">
        <title>Actinomyces sp. ZJ750.</title>
        <authorList>
            <person name="Zhou J."/>
        </authorList>
    </citation>
    <scope>NUCLEOTIDE SEQUENCE [LARGE SCALE GENOMIC DNA]</scope>
    <source>
        <strain evidence="1 2">ZJ750</strain>
    </source>
</reference>
<dbReference type="InterPro" id="IPR045436">
    <property type="entry name" value="DUF6507"/>
</dbReference>
<dbReference type="KEGG" id="arep:ID810_11665"/>
<keyword evidence="2" id="KW-1185">Reference proteome</keyword>
<dbReference type="Proteomes" id="UP000594637">
    <property type="component" value="Chromosome"/>
</dbReference>
<name>A0A7T0PWZ3_9ACTO</name>
<proteinExistence type="predicted"/>
<sequence length="88" mass="9513">MTEQDEVDTVLSPALEGLGTAQTGAVSATETQAPLVASAIVEWFNLHETDFTSMSNTINNVLTNTVYAVDCYLAQDEEAALEYQRQAV</sequence>
<accession>A0A7T0PWZ3</accession>